<dbReference type="InterPro" id="IPR027417">
    <property type="entry name" value="P-loop_NTPase"/>
</dbReference>
<keyword evidence="1" id="KW-0547">Nucleotide-binding</keyword>
<dbReference type="InterPro" id="IPR050625">
    <property type="entry name" value="ParA/MinD_ATPase"/>
</dbReference>
<dbReference type="SUPFAM" id="SSF52540">
    <property type="entry name" value="P-loop containing nucleoside triphosphate hydrolases"/>
    <property type="match status" value="1"/>
</dbReference>
<feature type="domain" description="CobQ/CobB/MinD/ParA nucleotide binding" evidence="3">
    <location>
        <begin position="4"/>
        <end position="233"/>
    </location>
</feature>
<dbReference type="AlphaFoldDB" id="X0U0L2"/>
<evidence type="ECO:0000256" key="2">
    <source>
        <dbReference type="ARBA" id="ARBA00022840"/>
    </source>
</evidence>
<evidence type="ECO:0000256" key="1">
    <source>
        <dbReference type="ARBA" id="ARBA00022741"/>
    </source>
</evidence>
<dbReference type="PANTHER" id="PTHR43384:SF6">
    <property type="entry name" value="SEPTUM SITE-DETERMINING PROTEIN MIND HOMOLOG, CHLOROPLASTIC"/>
    <property type="match status" value="1"/>
</dbReference>
<dbReference type="GO" id="GO:0005829">
    <property type="term" value="C:cytosol"/>
    <property type="evidence" value="ECO:0007669"/>
    <property type="project" value="TreeGrafter"/>
</dbReference>
<sequence length="261" mass="28124">MKFAITGKGGVGKTTLAGGLARLLADEGYNVVAVDADPDANLASSLGISEDEMAGVVPIADMKELVAERTGSKPGTFGTYFKMNPKVDDLPESLSKTHEGVRLLVMGTVKEGGGGCVCPESVMLKALLQHLLLARDDVVILDMEAGLEHLGRGTAGAVDAMIVVIEPGMRSVQTANTIHKLAADLKVQRIFVVLNKVMDPDEEDLVKSRLDELPFLGYISYNQSIRRSDLEGTSPYDADQGFVDEIRTIKDKLFQELDMED</sequence>
<dbReference type="Pfam" id="PF01656">
    <property type="entry name" value="CbiA"/>
    <property type="match status" value="1"/>
</dbReference>
<dbReference type="GO" id="GO:0009898">
    <property type="term" value="C:cytoplasmic side of plasma membrane"/>
    <property type="evidence" value="ECO:0007669"/>
    <property type="project" value="TreeGrafter"/>
</dbReference>
<dbReference type="EMBL" id="BARS01002151">
    <property type="protein sequence ID" value="GAF81950.1"/>
    <property type="molecule type" value="Genomic_DNA"/>
</dbReference>
<dbReference type="CDD" id="cd02034">
    <property type="entry name" value="CooC1"/>
    <property type="match status" value="1"/>
</dbReference>
<comment type="caution">
    <text evidence="4">The sequence shown here is derived from an EMBL/GenBank/DDBJ whole genome shotgun (WGS) entry which is preliminary data.</text>
</comment>
<dbReference type="GO" id="GO:0051782">
    <property type="term" value="P:negative regulation of cell division"/>
    <property type="evidence" value="ECO:0007669"/>
    <property type="project" value="TreeGrafter"/>
</dbReference>
<name>X0U0L2_9ZZZZ</name>
<dbReference type="InterPro" id="IPR002586">
    <property type="entry name" value="CobQ/CobB/MinD/ParA_Nub-bd_dom"/>
</dbReference>
<reference evidence="4" key="1">
    <citation type="journal article" date="2014" name="Front. Microbiol.">
        <title>High frequency of phylogenetically diverse reductive dehalogenase-homologous genes in deep subseafloor sedimentary metagenomes.</title>
        <authorList>
            <person name="Kawai M."/>
            <person name="Futagami T."/>
            <person name="Toyoda A."/>
            <person name="Takaki Y."/>
            <person name="Nishi S."/>
            <person name="Hori S."/>
            <person name="Arai W."/>
            <person name="Tsubouchi T."/>
            <person name="Morono Y."/>
            <person name="Uchiyama I."/>
            <person name="Ito T."/>
            <person name="Fujiyama A."/>
            <person name="Inagaki F."/>
            <person name="Takami H."/>
        </authorList>
    </citation>
    <scope>NUCLEOTIDE SEQUENCE</scope>
    <source>
        <strain evidence="4">Expedition CK06-06</strain>
    </source>
</reference>
<gene>
    <name evidence="4" type="ORF">S01H1_04031</name>
</gene>
<dbReference type="FunFam" id="3.40.50.300:FF:001573">
    <property type="entry name" value="Carbon monoxide dehydrogenase accessory protein CooC"/>
    <property type="match status" value="1"/>
</dbReference>
<evidence type="ECO:0000259" key="3">
    <source>
        <dbReference type="Pfam" id="PF01656"/>
    </source>
</evidence>
<organism evidence="4">
    <name type="scientific">marine sediment metagenome</name>
    <dbReference type="NCBI Taxonomy" id="412755"/>
    <lineage>
        <taxon>unclassified sequences</taxon>
        <taxon>metagenomes</taxon>
        <taxon>ecological metagenomes</taxon>
    </lineage>
</organism>
<keyword evidence="2" id="KW-0067">ATP-binding</keyword>
<dbReference type="PANTHER" id="PTHR43384">
    <property type="entry name" value="SEPTUM SITE-DETERMINING PROTEIN MIND HOMOLOG, CHLOROPLASTIC-RELATED"/>
    <property type="match status" value="1"/>
</dbReference>
<dbReference type="InterPro" id="IPR014433">
    <property type="entry name" value="CooC"/>
</dbReference>
<protein>
    <recommendedName>
        <fullName evidence="3">CobQ/CobB/MinD/ParA nucleotide binding domain-containing protein</fullName>
    </recommendedName>
</protein>
<accession>X0U0L2</accession>
<evidence type="ECO:0000313" key="4">
    <source>
        <dbReference type="EMBL" id="GAF81950.1"/>
    </source>
</evidence>
<dbReference type="GO" id="GO:0016887">
    <property type="term" value="F:ATP hydrolysis activity"/>
    <property type="evidence" value="ECO:0007669"/>
    <property type="project" value="TreeGrafter"/>
</dbReference>
<dbReference type="Gene3D" id="3.40.50.300">
    <property type="entry name" value="P-loop containing nucleotide triphosphate hydrolases"/>
    <property type="match status" value="1"/>
</dbReference>
<dbReference type="PIRSF" id="PIRSF005647">
    <property type="entry name" value="CooC"/>
    <property type="match status" value="1"/>
</dbReference>
<proteinExistence type="predicted"/>
<dbReference type="GO" id="GO:0005524">
    <property type="term" value="F:ATP binding"/>
    <property type="evidence" value="ECO:0007669"/>
    <property type="project" value="UniProtKB-KW"/>
</dbReference>